<dbReference type="RefSeq" id="WP_217899275.1">
    <property type="nucleotide sequence ID" value="NZ_FZNO01000011.1"/>
</dbReference>
<dbReference type="SUPFAM" id="SSF54637">
    <property type="entry name" value="Thioesterase/thiol ester dehydrase-isomerase"/>
    <property type="match status" value="1"/>
</dbReference>
<proteinExistence type="inferred from homology"/>
<dbReference type="Proteomes" id="UP000198403">
    <property type="component" value="Unassembled WGS sequence"/>
</dbReference>
<dbReference type="EMBL" id="FZNO01000011">
    <property type="protein sequence ID" value="SNR53428.1"/>
    <property type="molecule type" value="Genomic_DNA"/>
</dbReference>
<protein>
    <submittedName>
        <fullName evidence="3">MaoC like domain-containing protein</fullName>
    </submittedName>
</protein>
<comment type="similarity">
    <text evidence="1">Belongs to the enoyl-CoA hydratase/isomerase family.</text>
</comment>
<organism evidence="3 4">
    <name type="scientific">Blastococcus mobilis</name>
    <dbReference type="NCBI Taxonomy" id="1938746"/>
    <lineage>
        <taxon>Bacteria</taxon>
        <taxon>Bacillati</taxon>
        <taxon>Actinomycetota</taxon>
        <taxon>Actinomycetes</taxon>
        <taxon>Geodermatophilales</taxon>
        <taxon>Geodermatophilaceae</taxon>
        <taxon>Blastococcus</taxon>
    </lineage>
</organism>
<dbReference type="AlphaFoldDB" id="A0A238X4D5"/>
<dbReference type="InterPro" id="IPR029069">
    <property type="entry name" value="HotDog_dom_sf"/>
</dbReference>
<keyword evidence="4" id="KW-1185">Reference proteome</keyword>
<evidence type="ECO:0000259" key="2">
    <source>
        <dbReference type="Pfam" id="PF01575"/>
    </source>
</evidence>
<evidence type="ECO:0000256" key="1">
    <source>
        <dbReference type="ARBA" id="ARBA00005254"/>
    </source>
</evidence>
<dbReference type="InterPro" id="IPR002539">
    <property type="entry name" value="MaoC-like_dom"/>
</dbReference>
<gene>
    <name evidence="3" type="ORF">SAMN06272737_111100</name>
</gene>
<accession>A0A238X4D5</accession>
<sequence>MSGDRTAAPAGRPRDLYGEDLEVGVDLPTGAYIMTAEEIVEFASAWDPQFFHVDADAAADGYFGELIASGVHTLAVFQRLAVDAHFARWNIIAGRRIHDLRFLVPSAPETG</sequence>
<reference evidence="3 4" key="1">
    <citation type="submission" date="2017-06" db="EMBL/GenBank/DDBJ databases">
        <authorList>
            <person name="Kim H.J."/>
            <person name="Triplett B.A."/>
        </authorList>
    </citation>
    <scope>NUCLEOTIDE SEQUENCE [LARGE SCALE GENOMIC DNA]</scope>
    <source>
        <strain evidence="3 4">DSM 44272</strain>
    </source>
</reference>
<feature type="domain" description="MaoC-like" evidence="2">
    <location>
        <begin position="34"/>
        <end position="105"/>
    </location>
</feature>
<evidence type="ECO:0000313" key="3">
    <source>
        <dbReference type="EMBL" id="SNR53428.1"/>
    </source>
</evidence>
<dbReference type="Gene3D" id="3.10.129.10">
    <property type="entry name" value="Hotdog Thioesterase"/>
    <property type="match status" value="1"/>
</dbReference>
<evidence type="ECO:0000313" key="4">
    <source>
        <dbReference type="Proteomes" id="UP000198403"/>
    </source>
</evidence>
<name>A0A238X4D5_9ACTN</name>
<dbReference type="Pfam" id="PF01575">
    <property type="entry name" value="MaoC_dehydratas"/>
    <property type="match status" value="1"/>
</dbReference>